<dbReference type="OMA" id="HREYKAN"/>
<name>A0A078I1P5_BRANA</name>
<keyword evidence="14 20" id="KW-0472">Membrane</keyword>
<dbReference type="Proteomes" id="UP000028999">
    <property type="component" value="Unassembled WGS sequence"/>
</dbReference>
<evidence type="ECO:0000256" key="15">
    <source>
        <dbReference type="ARBA" id="ARBA00023170"/>
    </source>
</evidence>
<dbReference type="InterPro" id="IPR051824">
    <property type="entry name" value="LRR_Rcpt-Like_S/T_Kinase"/>
</dbReference>
<dbReference type="EMBL" id="LK032541">
    <property type="protein sequence ID" value="CDY43003.1"/>
    <property type="molecule type" value="Genomic_DNA"/>
</dbReference>
<evidence type="ECO:0000256" key="17">
    <source>
        <dbReference type="ARBA" id="ARBA00047899"/>
    </source>
</evidence>
<dbReference type="GO" id="GO:0005524">
    <property type="term" value="F:ATP binding"/>
    <property type="evidence" value="ECO:0007669"/>
    <property type="project" value="UniProtKB-KW"/>
</dbReference>
<evidence type="ECO:0000313" key="24">
    <source>
        <dbReference type="EMBL" id="CDY43003.1"/>
    </source>
</evidence>
<evidence type="ECO:0000256" key="11">
    <source>
        <dbReference type="ARBA" id="ARBA00022777"/>
    </source>
</evidence>
<keyword evidence="4" id="KW-0597">Phosphoprotein</keyword>
<evidence type="ECO:0000256" key="19">
    <source>
        <dbReference type="SAM" id="MobiDB-lite"/>
    </source>
</evidence>
<evidence type="ECO:0000256" key="16">
    <source>
        <dbReference type="ARBA" id="ARBA00023180"/>
    </source>
</evidence>
<dbReference type="Gene3D" id="1.10.510.10">
    <property type="entry name" value="Transferase(Phosphotransferase) domain 1"/>
    <property type="match status" value="2"/>
</dbReference>
<evidence type="ECO:0000256" key="13">
    <source>
        <dbReference type="ARBA" id="ARBA00022989"/>
    </source>
</evidence>
<keyword evidence="9" id="KW-0677">Repeat</keyword>
<dbReference type="FunFam" id="3.80.10.10:FF:001380">
    <property type="entry name" value="Os05g0256100 protein"/>
    <property type="match status" value="1"/>
</dbReference>
<reference evidence="24 25" key="1">
    <citation type="journal article" date="2014" name="Science">
        <title>Plant genetics. Early allopolyploid evolution in the post-Neolithic Brassica napus oilseed genome.</title>
        <authorList>
            <person name="Chalhoub B."/>
            <person name="Denoeud F."/>
            <person name="Liu S."/>
            <person name="Parkin I.A."/>
            <person name="Tang H."/>
            <person name="Wang X."/>
            <person name="Chiquet J."/>
            <person name="Belcram H."/>
            <person name="Tong C."/>
            <person name="Samans B."/>
            <person name="Correa M."/>
            <person name="Da Silva C."/>
            <person name="Just J."/>
            <person name="Falentin C."/>
            <person name="Koh C.S."/>
            <person name="Le Clainche I."/>
            <person name="Bernard M."/>
            <person name="Bento P."/>
            <person name="Noel B."/>
            <person name="Labadie K."/>
            <person name="Alberti A."/>
            <person name="Charles M."/>
            <person name="Arnaud D."/>
            <person name="Guo H."/>
            <person name="Daviaud C."/>
            <person name="Alamery S."/>
            <person name="Jabbari K."/>
            <person name="Zhao M."/>
            <person name="Edger P.P."/>
            <person name="Chelaifa H."/>
            <person name="Tack D."/>
            <person name="Lassalle G."/>
            <person name="Mestiri I."/>
            <person name="Schnel N."/>
            <person name="Le Paslier M.C."/>
            <person name="Fan G."/>
            <person name="Renault V."/>
            <person name="Bayer P.E."/>
            <person name="Golicz A.A."/>
            <person name="Manoli S."/>
            <person name="Lee T.H."/>
            <person name="Thi V.H."/>
            <person name="Chalabi S."/>
            <person name="Hu Q."/>
            <person name="Fan C."/>
            <person name="Tollenaere R."/>
            <person name="Lu Y."/>
            <person name="Battail C."/>
            <person name="Shen J."/>
            <person name="Sidebottom C.H."/>
            <person name="Wang X."/>
            <person name="Canaguier A."/>
            <person name="Chauveau A."/>
            <person name="Berard A."/>
            <person name="Deniot G."/>
            <person name="Guan M."/>
            <person name="Liu Z."/>
            <person name="Sun F."/>
            <person name="Lim Y.P."/>
            <person name="Lyons E."/>
            <person name="Town C.D."/>
            <person name="Bancroft I."/>
            <person name="Wang X."/>
            <person name="Meng J."/>
            <person name="Ma J."/>
            <person name="Pires J.C."/>
            <person name="King G.J."/>
            <person name="Brunel D."/>
            <person name="Delourme R."/>
            <person name="Renard M."/>
            <person name="Aury J.M."/>
            <person name="Adams K.L."/>
            <person name="Batley J."/>
            <person name="Snowdon R.J."/>
            <person name="Tost J."/>
            <person name="Edwards D."/>
            <person name="Zhou Y."/>
            <person name="Hua W."/>
            <person name="Sharpe A.G."/>
            <person name="Paterson A.H."/>
            <person name="Guan C."/>
            <person name="Wincker P."/>
        </authorList>
    </citation>
    <scope>NUCLEOTIDE SEQUENCE [LARGE SCALE GENOMIC DNA]</scope>
    <source>
        <strain evidence="25">cv. Darmor-bzh</strain>
    </source>
</reference>
<feature type="transmembrane region" description="Helical" evidence="20">
    <location>
        <begin position="1680"/>
        <end position="1699"/>
    </location>
</feature>
<evidence type="ECO:0000256" key="8">
    <source>
        <dbReference type="ARBA" id="ARBA00022729"/>
    </source>
</evidence>
<dbReference type="FunFam" id="1.10.510.10:FF:000044">
    <property type="entry name" value="Putative LRR receptor-like serine/threonine-protein kinase"/>
    <property type="match status" value="2"/>
</dbReference>
<comment type="subcellular location">
    <subcellularLocation>
        <location evidence="1">Membrane</location>
        <topology evidence="1">Single-pass type I membrane protein</topology>
    </subcellularLocation>
</comment>
<dbReference type="InterPro" id="IPR021720">
    <property type="entry name" value="Malectin_dom"/>
</dbReference>
<dbReference type="PROSITE" id="PS00108">
    <property type="entry name" value="PROTEIN_KINASE_ST"/>
    <property type="match status" value="2"/>
</dbReference>
<dbReference type="Gramene" id="CDY43003">
    <property type="protein sequence ID" value="CDY43003"/>
    <property type="gene ID" value="GSBRNA2T00075797001"/>
</dbReference>
<dbReference type="EMBL" id="HG994366">
    <property type="protein sequence ID" value="CAF1907253.1"/>
    <property type="molecule type" value="Genomic_DNA"/>
</dbReference>
<dbReference type="PROSITE" id="PS50011">
    <property type="entry name" value="PROTEIN_KINASE_DOM"/>
    <property type="match status" value="2"/>
</dbReference>
<evidence type="ECO:0000256" key="6">
    <source>
        <dbReference type="ARBA" id="ARBA00022679"/>
    </source>
</evidence>
<dbReference type="InterPro" id="IPR032675">
    <property type="entry name" value="LRR_dom_sf"/>
</dbReference>
<dbReference type="InterPro" id="IPR011009">
    <property type="entry name" value="Kinase-like_dom_sf"/>
</dbReference>
<dbReference type="InterPro" id="IPR001611">
    <property type="entry name" value="Leu-rich_rpt"/>
</dbReference>
<feature type="region of interest" description="Disordered" evidence="19">
    <location>
        <begin position="2061"/>
        <end position="2083"/>
    </location>
</feature>
<keyword evidence="13 20" id="KW-1133">Transmembrane helix</keyword>
<sequence>MPRLRRSPCLLLAVLFLCIHGLVHVVRAQNRTRATTHPDEARALNSIFATWKIRASNEWNISGELCSGAAIDGGVSIDDGAYNPMIKCTCTFANSTCRITAVKVYAIDVVGTLPDELWTLEYLTNLNLGQNFLTGPLSPAIGNLTRMEWMTFGINALSGPVPKEIGLLTNLKLLSISSNNFSGSMPAEIGSCTKLQQIYIDSSGLSGEIPLAFANLVELQRVWMMDLEVTGRIPDFIGNWTKLTVLRIVGTGLSGPIPSSFSNLTSLTELRLGDISNGSSTLEFIKDMKSLSTLVLRNNNLTGVIPSDIGEYSSLQQVDLSFNKLHGPIPSSLFNLTRLTHLFLGNNTLNGSLPTQKSQSLSNIDVSYNNVSGILPSWVSLPNSKFNLVANNFTLEGLDNRVLSGLNCLQKNFPCNRGKGIYYNFSINCGGPDKRSVSRALFEKDDADLGPSSFFVNAARRWAASSIGLFAGSSSNAYIASSLSQFTNTSDSELFQTARLSASSLRYYGLGLENGGYTVTLQFAEIQMEGSNSWKGVGRRRFDIYVQGRLVEKDFDVRRTAGGSTNRAVHREYKANVTENYLEVHLFWAGKGTCCIPIQGAYGPIISAVSATPDFRPTVDNKPPSKGKNKTGIIVGVIVGLGLLSILVGVVVFIIRKRRKPYTDDEELLSMEIKPYTFTYSELKSATQDFNLSNKLGEGGFGPVYKGNLKDGREVAVKLLSVGSRQGKGQFVAEIVTISTVLHRNLVTLYGCCFEGDHRLLVYEYLPNGSLDQALFGEKSLHLDWSTRFEICLGVARGLVYLHEEARVRIVHRDVKASNILLDSELVPKVSDFGLAKLYHDKKTHISTGVAGTIGYLAPEYAMRGHLTEKTDVYAFGVVALELVSGRPNSDEVLDDDKKYLLEWTWNLHEKGREVELIDDRLSEFNVEEVKRVIGVALLCTQASHSLRPPMSRVVAMLSGDVEVSHVTSKPGYLTDWRYDDITTSSGFQTKETDTSSSKISPGNTDSLPMLGAKINLFKILFLLSTMPRLRRSSCLLLSLSGSCVFTVRFTWFELKTEPEILLIRTKYDKSYIITSIICYKFNSESQKTRALNSIFATWKINASNDWNISGELCSGAAGDGGVSVDDPAHNPIIKCACTFANSTCRITALKVYSKDIVGTIPDELWTLKHLTNLNLGQNFLTGPLSPAIGNLTRMEWMTFGINALSGPVPKEIGLLTNLKMLSIGSNNFSGSMPAEIGSCTKLQEIYIDSSGLSGEIPLAFANLVELQRVWMMDLEVTGRIPDFIGNWTKLTVLRIVGTGLSGPIPSSFSNLTSLTELRLGDISNGSSSLEFIKDMKNLSRLVLRNSNLTGEIPSDIGEYSSLQEVDLSFNKLRGPIPSSLFNLTGLTHLFLGNNTLNGSLPTQKSQSLSNIDVSYNNLSGSLPSWVSLPNSNFNLVANSFTLEGLDNRVLSGLNCLQKNFRCNGGKGIYYNFSINCGGPDITSVSGALYDKDDADLGPSSFFVNAARRWAVSSIGLFAGSSNNRYIETLLSQFTNTSDSELFQTARLSPSSIRYYGLELENGVYNVTLQFAEIQMTSSNSWTGLGRRRFDIYVQGRLVEKDFDVRRTAGGFTDRAVRREYKANVTENYIEVHLFWAGKGTCCIPDQGTYGPIILAVSAAADFTPTVGNKPPSKRNNRTGVIVGVGLFSFLAGVVIFIIRKRRKPYTDDEELLSMEIKPYTFTYSELKSATQDFNLSNKLGEGGFGPVYKARPGNLKDGREVAVKLLSVESRQGKGQFVAEIVTISTVLHRNLVTLYGCCFEGDHRLLVYEYLPNGSLDQELFGERSLHLDWSTRFEICLGVARGLVYLHEEARVRIVHRDVKASNILLDSELVPKVSDFGLAKLYHGKKTHISTGVAGTIGYLAPEYAMRGHLTEKTDVYAFGVVALELVSGRPNSDEILDDEKKYLLEWAWNLHEKGREVELIDDRLSEFNVEEVKRVIGVALLCTQASHSLRPPMSRVVAMLSGDVEVSDVTSKPGYLTDWRFDDITRDVEVSHVTFEPGYLTDWRFDDITTSSLSSFQTTETNTSGSKISPRKADSEPMLGAQDQFWKRTVSLL</sequence>
<dbReference type="PANTHER" id="PTHR48006:SF62">
    <property type="entry name" value="LEUCINE-RICH REPEAT TRANSMEMBRANE PROTEIN KINASE"/>
    <property type="match status" value="1"/>
</dbReference>
<keyword evidence="5" id="KW-0433">Leucine-rich repeat</keyword>
<dbReference type="Pfam" id="PF07714">
    <property type="entry name" value="PK_Tyr_Ser-Thr"/>
    <property type="match status" value="2"/>
</dbReference>
<reference evidence="24" key="2">
    <citation type="submission" date="2014-06" db="EMBL/GenBank/DDBJ databases">
        <authorList>
            <person name="Genoscope - CEA"/>
        </authorList>
    </citation>
    <scope>NUCLEOTIDE SEQUENCE</scope>
</reference>
<dbReference type="FunFam" id="3.80.10.10:FF:000298">
    <property type="entry name" value="Putative LRR receptor-like serine/threonine-protein kinase"/>
    <property type="match status" value="2"/>
</dbReference>
<evidence type="ECO:0000256" key="20">
    <source>
        <dbReference type="SAM" id="Phobius"/>
    </source>
</evidence>
<dbReference type="Pfam" id="PF00560">
    <property type="entry name" value="LRR_1"/>
    <property type="match status" value="4"/>
</dbReference>
<evidence type="ECO:0000313" key="23">
    <source>
        <dbReference type="EMBL" id="CAF1907253.1"/>
    </source>
</evidence>
<feature type="chain" id="PRO_5040561307" description="non-specific serine/threonine protein kinase" evidence="21">
    <location>
        <begin position="29"/>
        <end position="2098"/>
    </location>
</feature>
<keyword evidence="7 20" id="KW-0812">Transmembrane</keyword>
<evidence type="ECO:0000256" key="5">
    <source>
        <dbReference type="ARBA" id="ARBA00022614"/>
    </source>
</evidence>
<dbReference type="SUPFAM" id="SSF56112">
    <property type="entry name" value="Protein kinase-like (PK-like)"/>
    <property type="match status" value="2"/>
</dbReference>
<keyword evidence="12" id="KW-0067">ATP-binding</keyword>
<dbReference type="SMART" id="SM00220">
    <property type="entry name" value="S_TKc"/>
    <property type="match status" value="2"/>
</dbReference>
<evidence type="ECO:0000256" key="18">
    <source>
        <dbReference type="ARBA" id="ARBA00048679"/>
    </source>
</evidence>
<dbReference type="FunFam" id="3.30.200.20:FF:000140">
    <property type="entry name" value="Leucine-rich repeat receptor-like protein kinase"/>
    <property type="match status" value="2"/>
</dbReference>
<dbReference type="Gene3D" id="3.80.10.10">
    <property type="entry name" value="Ribonuclease Inhibitor"/>
    <property type="match status" value="4"/>
</dbReference>
<dbReference type="InterPro" id="IPR008271">
    <property type="entry name" value="Ser/Thr_kinase_AS"/>
</dbReference>
<evidence type="ECO:0000256" key="14">
    <source>
        <dbReference type="ARBA" id="ARBA00023136"/>
    </source>
</evidence>
<evidence type="ECO:0000256" key="3">
    <source>
        <dbReference type="ARBA" id="ARBA00022527"/>
    </source>
</evidence>
<comment type="catalytic activity">
    <reaction evidence="18">
        <text>L-seryl-[protein] + ATP = O-phospho-L-seryl-[protein] + ADP + H(+)</text>
        <dbReference type="Rhea" id="RHEA:17989"/>
        <dbReference type="Rhea" id="RHEA-COMP:9863"/>
        <dbReference type="Rhea" id="RHEA-COMP:11604"/>
        <dbReference type="ChEBI" id="CHEBI:15378"/>
        <dbReference type="ChEBI" id="CHEBI:29999"/>
        <dbReference type="ChEBI" id="CHEBI:30616"/>
        <dbReference type="ChEBI" id="CHEBI:83421"/>
        <dbReference type="ChEBI" id="CHEBI:456216"/>
        <dbReference type="EC" id="2.7.11.1"/>
    </reaction>
</comment>
<feature type="transmembrane region" description="Helical" evidence="20">
    <location>
        <begin position="1035"/>
        <end position="1053"/>
    </location>
</feature>
<gene>
    <name evidence="24" type="primary">BnaC02g19770D</name>
    <name evidence="23" type="ORF">DARMORV10_C02P27520.1</name>
    <name evidence="24" type="ORF">GSBRNA2T00075797001</name>
</gene>
<dbReference type="CDD" id="cd14066">
    <property type="entry name" value="STKc_IRAK"/>
    <property type="match status" value="2"/>
</dbReference>
<dbReference type="Gene3D" id="2.60.120.430">
    <property type="entry name" value="Galactose-binding lectin"/>
    <property type="match status" value="2"/>
</dbReference>
<reference evidence="23" key="3">
    <citation type="submission" date="2021-01" db="EMBL/GenBank/DDBJ databases">
        <authorList>
            <consortium name="Genoscope - CEA"/>
            <person name="William W."/>
        </authorList>
    </citation>
    <scope>NUCLEOTIDE SEQUENCE</scope>
</reference>
<feature type="domain" description="Protein kinase" evidence="22">
    <location>
        <begin position="1734"/>
        <end position="2011"/>
    </location>
</feature>
<comment type="catalytic activity">
    <reaction evidence="17">
        <text>L-threonyl-[protein] + ATP = O-phospho-L-threonyl-[protein] + ADP + H(+)</text>
        <dbReference type="Rhea" id="RHEA:46608"/>
        <dbReference type="Rhea" id="RHEA-COMP:11060"/>
        <dbReference type="Rhea" id="RHEA-COMP:11605"/>
        <dbReference type="ChEBI" id="CHEBI:15378"/>
        <dbReference type="ChEBI" id="CHEBI:30013"/>
        <dbReference type="ChEBI" id="CHEBI:30616"/>
        <dbReference type="ChEBI" id="CHEBI:61977"/>
        <dbReference type="ChEBI" id="CHEBI:456216"/>
        <dbReference type="EC" id="2.7.11.1"/>
    </reaction>
</comment>
<evidence type="ECO:0000256" key="21">
    <source>
        <dbReference type="SAM" id="SignalP"/>
    </source>
</evidence>
<protein>
    <recommendedName>
        <fullName evidence="2">non-specific serine/threonine protein kinase</fullName>
        <ecNumber evidence="2">2.7.11.1</ecNumber>
    </recommendedName>
</protein>
<dbReference type="EC" id="2.7.11.1" evidence="2"/>
<dbReference type="GO" id="GO:0045088">
    <property type="term" value="P:regulation of innate immune response"/>
    <property type="evidence" value="ECO:0000318"/>
    <property type="project" value="GO_Central"/>
</dbReference>
<dbReference type="InterPro" id="IPR003591">
    <property type="entry name" value="Leu-rich_rpt_typical-subtyp"/>
</dbReference>
<evidence type="ECO:0000256" key="2">
    <source>
        <dbReference type="ARBA" id="ARBA00012513"/>
    </source>
</evidence>
<evidence type="ECO:0000259" key="22">
    <source>
        <dbReference type="PROSITE" id="PS50011"/>
    </source>
</evidence>
<dbReference type="Gene3D" id="3.30.200.20">
    <property type="entry name" value="Phosphorylase Kinase, domain 1"/>
    <property type="match status" value="2"/>
</dbReference>
<dbReference type="PANTHER" id="PTHR48006">
    <property type="entry name" value="LEUCINE-RICH REPEAT-CONTAINING PROTEIN DDB_G0281931-RELATED"/>
    <property type="match status" value="1"/>
</dbReference>
<keyword evidence="8 21" id="KW-0732">Signal</keyword>
<feature type="domain" description="Protein kinase" evidence="22">
    <location>
        <begin position="690"/>
        <end position="969"/>
    </location>
</feature>
<keyword evidence="16" id="KW-0325">Glycoprotein</keyword>
<accession>A0A078I1P5</accession>
<keyword evidence="11" id="KW-0418">Kinase</keyword>
<feature type="compositionally biased region" description="Polar residues" evidence="19">
    <location>
        <begin position="2061"/>
        <end position="2072"/>
    </location>
</feature>
<dbReference type="PaxDb" id="3708-A0A078I1P5"/>
<evidence type="ECO:0000313" key="25">
    <source>
        <dbReference type="Proteomes" id="UP000028999"/>
    </source>
</evidence>
<feature type="signal peptide" evidence="21">
    <location>
        <begin position="1"/>
        <end position="28"/>
    </location>
</feature>
<keyword evidence="15" id="KW-0675">Receptor</keyword>
<dbReference type="InterPro" id="IPR001245">
    <property type="entry name" value="Ser-Thr/Tyr_kinase_cat_dom"/>
</dbReference>
<evidence type="ECO:0000256" key="9">
    <source>
        <dbReference type="ARBA" id="ARBA00022737"/>
    </source>
</evidence>
<dbReference type="Pfam" id="PF11721">
    <property type="entry name" value="Malectin"/>
    <property type="match status" value="2"/>
</dbReference>
<evidence type="ECO:0000256" key="4">
    <source>
        <dbReference type="ARBA" id="ARBA00022553"/>
    </source>
</evidence>
<organism evidence="24 25">
    <name type="scientific">Brassica napus</name>
    <name type="common">Rape</name>
    <dbReference type="NCBI Taxonomy" id="3708"/>
    <lineage>
        <taxon>Eukaryota</taxon>
        <taxon>Viridiplantae</taxon>
        <taxon>Streptophyta</taxon>
        <taxon>Embryophyta</taxon>
        <taxon>Tracheophyta</taxon>
        <taxon>Spermatophyta</taxon>
        <taxon>Magnoliopsida</taxon>
        <taxon>eudicotyledons</taxon>
        <taxon>Gunneridae</taxon>
        <taxon>Pentapetalae</taxon>
        <taxon>rosids</taxon>
        <taxon>malvids</taxon>
        <taxon>Brassicales</taxon>
        <taxon>Brassicaceae</taxon>
        <taxon>Brassiceae</taxon>
        <taxon>Brassica</taxon>
    </lineage>
</organism>
<keyword evidence="10" id="KW-0547">Nucleotide-binding</keyword>
<feature type="transmembrane region" description="Helical" evidence="20">
    <location>
        <begin position="633"/>
        <end position="655"/>
    </location>
</feature>
<evidence type="ECO:0000256" key="7">
    <source>
        <dbReference type="ARBA" id="ARBA00022692"/>
    </source>
</evidence>
<dbReference type="SMART" id="SM00365">
    <property type="entry name" value="LRR_SD22"/>
    <property type="match status" value="4"/>
</dbReference>
<evidence type="ECO:0000256" key="12">
    <source>
        <dbReference type="ARBA" id="ARBA00022840"/>
    </source>
</evidence>
<keyword evidence="6" id="KW-0808">Transferase</keyword>
<keyword evidence="25" id="KW-1185">Reference proteome</keyword>
<dbReference type="FunFam" id="2.60.120.430:FF:000002">
    <property type="entry name" value="Leucine-rich repeat receptor-like protein kinase"/>
    <property type="match status" value="2"/>
</dbReference>
<dbReference type="GO" id="GO:0005886">
    <property type="term" value="C:plasma membrane"/>
    <property type="evidence" value="ECO:0000318"/>
    <property type="project" value="GO_Central"/>
</dbReference>
<evidence type="ECO:0000256" key="10">
    <source>
        <dbReference type="ARBA" id="ARBA00022741"/>
    </source>
</evidence>
<dbReference type="GO" id="GO:0004674">
    <property type="term" value="F:protein serine/threonine kinase activity"/>
    <property type="evidence" value="ECO:0007669"/>
    <property type="project" value="UniProtKB-KW"/>
</dbReference>
<dbReference type="InterPro" id="IPR000719">
    <property type="entry name" value="Prot_kinase_dom"/>
</dbReference>
<dbReference type="GO" id="GO:0004672">
    <property type="term" value="F:protein kinase activity"/>
    <property type="evidence" value="ECO:0000318"/>
    <property type="project" value="GO_Central"/>
</dbReference>
<proteinExistence type="predicted"/>
<evidence type="ECO:0000256" key="1">
    <source>
        <dbReference type="ARBA" id="ARBA00004479"/>
    </source>
</evidence>
<dbReference type="SUPFAM" id="SSF52058">
    <property type="entry name" value="L domain-like"/>
    <property type="match status" value="2"/>
</dbReference>
<dbReference type="SMART" id="SM00369">
    <property type="entry name" value="LRR_TYP"/>
    <property type="match status" value="5"/>
</dbReference>
<keyword evidence="3" id="KW-0723">Serine/threonine-protein kinase</keyword>
<dbReference type="Proteomes" id="UP001295469">
    <property type="component" value="Chromosome C02"/>
</dbReference>
<dbReference type="FunFam" id="3.80.10.10:FF:000497">
    <property type="entry name" value="Leucine-rich repeat transmembrane protein kinase"/>
    <property type="match status" value="1"/>
</dbReference>